<dbReference type="PANTHER" id="PTHR43775">
    <property type="entry name" value="FATTY ACID SYNTHASE"/>
    <property type="match status" value="1"/>
</dbReference>
<name>A0A9Q0YS20_HOLLE</name>
<dbReference type="Gene3D" id="3.40.47.10">
    <property type="match status" value="1"/>
</dbReference>
<keyword evidence="11" id="KW-1185">Reference proteome</keyword>
<dbReference type="InterPro" id="IPR016039">
    <property type="entry name" value="Thiolase-like"/>
</dbReference>
<feature type="domain" description="Beta-ketoacyl synthase-like N-terminal" evidence="9">
    <location>
        <begin position="9"/>
        <end position="105"/>
    </location>
</feature>
<dbReference type="GO" id="GO:0006633">
    <property type="term" value="P:fatty acid biosynthetic process"/>
    <property type="evidence" value="ECO:0007669"/>
    <property type="project" value="UniProtKB-KW"/>
</dbReference>
<dbReference type="GO" id="GO:0016491">
    <property type="term" value="F:oxidoreductase activity"/>
    <property type="evidence" value="ECO:0007669"/>
    <property type="project" value="UniProtKB-KW"/>
</dbReference>
<evidence type="ECO:0000313" key="11">
    <source>
        <dbReference type="Proteomes" id="UP001152320"/>
    </source>
</evidence>
<protein>
    <submittedName>
        <fullName evidence="10">Fatty acid synthase</fullName>
    </submittedName>
</protein>
<sequence length="127" mass="14375">MVFSPVNREGVMVCGMSCRLPGCDNVNEVWDQLVSKVNLVTTNKSRWDPAYLGLPETSGNLKDISKFDASFFGILPKQVNKMDPQLRLLLEVSYEAIVDAGKFANSIWGSTCFKKKIVFYIRGKWYI</sequence>
<evidence type="ECO:0000256" key="7">
    <source>
        <dbReference type="ARBA" id="ARBA00023160"/>
    </source>
</evidence>
<evidence type="ECO:0000256" key="6">
    <source>
        <dbReference type="ARBA" id="ARBA00023098"/>
    </source>
</evidence>
<keyword evidence="1" id="KW-0596">Phosphopantetheine</keyword>
<evidence type="ECO:0000259" key="9">
    <source>
        <dbReference type="Pfam" id="PF00109"/>
    </source>
</evidence>
<dbReference type="InterPro" id="IPR014030">
    <property type="entry name" value="Ketoacyl_synth_N"/>
</dbReference>
<evidence type="ECO:0000256" key="3">
    <source>
        <dbReference type="ARBA" id="ARBA00022832"/>
    </source>
</evidence>
<dbReference type="AlphaFoldDB" id="A0A9Q0YS20"/>
<dbReference type="PANTHER" id="PTHR43775:SF7">
    <property type="entry name" value="FATTY ACID SYNTHASE"/>
    <property type="match status" value="1"/>
</dbReference>
<accession>A0A9Q0YS20</accession>
<evidence type="ECO:0000256" key="8">
    <source>
        <dbReference type="ARBA" id="ARBA00023268"/>
    </source>
</evidence>
<keyword evidence="8" id="KW-0511">Multifunctional enzyme</keyword>
<keyword evidence="5" id="KW-0560">Oxidoreductase</keyword>
<keyword evidence="3" id="KW-0276">Fatty acid metabolism</keyword>
<evidence type="ECO:0000256" key="2">
    <source>
        <dbReference type="ARBA" id="ARBA00022516"/>
    </source>
</evidence>
<dbReference type="SUPFAM" id="SSF53901">
    <property type="entry name" value="Thiolase-like"/>
    <property type="match status" value="1"/>
</dbReference>
<gene>
    <name evidence="10" type="ORF">HOLleu_31262</name>
</gene>
<proteinExistence type="predicted"/>
<dbReference type="OrthoDB" id="6538045at2759"/>
<keyword evidence="2" id="KW-0444">Lipid biosynthesis</keyword>
<keyword evidence="6" id="KW-0443">Lipid metabolism</keyword>
<keyword evidence="4" id="KW-0521">NADP</keyword>
<evidence type="ECO:0000256" key="1">
    <source>
        <dbReference type="ARBA" id="ARBA00022450"/>
    </source>
</evidence>
<reference evidence="10" key="1">
    <citation type="submission" date="2021-10" db="EMBL/GenBank/DDBJ databases">
        <title>Tropical sea cucumber genome reveals ecological adaptation and Cuvierian tubules defense mechanism.</title>
        <authorList>
            <person name="Chen T."/>
        </authorList>
    </citation>
    <scope>NUCLEOTIDE SEQUENCE</scope>
    <source>
        <strain evidence="10">Nanhai2018</strain>
        <tissue evidence="10">Muscle</tissue>
    </source>
</reference>
<evidence type="ECO:0000256" key="5">
    <source>
        <dbReference type="ARBA" id="ARBA00023002"/>
    </source>
</evidence>
<evidence type="ECO:0000256" key="4">
    <source>
        <dbReference type="ARBA" id="ARBA00022857"/>
    </source>
</evidence>
<dbReference type="Proteomes" id="UP001152320">
    <property type="component" value="Chromosome 16"/>
</dbReference>
<dbReference type="Pfam" id="PF00109">
    <property type="entry name" value="ketoacyl-synt"/>
    <property type="match status" value="1"/>
</dbReference>
<comment type="caution">
    <text evidence="10">The sequence shown here is derived from an EMBL/GenBank/DDBJ whole genome shotgun (WGS) entry which is preliminary data.</text>
</comment>
<keyword evidence="7" id="KW-0275">Fatty acid biosynthesis</keyword>
<dbReference type="InterPro" id="IPR050091">
    <property type="entry name" value="PKS_NRPS_Biosynth_Enz"/>
</dbReference>
<dbReference type="EMBL" id="JAIZAY010000016">
    <property type="protein sequence ID" value="KAJ8026445.1"/>
    <property type="molecule type" value="Genomic_DNA"/>
</dbReference>
<organism evidence="10 11">
    <name type="scientific">Holothuria leucospilota</name>
    <name type="common">Black long sea cucumber</name>
    <name type="synonym">Mertensiothuria leucospilota</name>
    <dbReference type="NCBI Taxonomy" id="206669"/>
    <lineage>
        <taxon>Eukaryota</taxon>
        <taxon>Metazoa</taxon>
        <taxon>Echinodermata</taxon>
        <taxon>Eleutherozoa</taxon>
        <taxon>Echinozoa</taxon>
        <taxon>Holothuroidea</taxon>
        <taxon>Aspidochirotacea</taxon>
        <taxon>Aspidochirotida</taxon>
        <taxon>Holothuriidae</taxon>
        <taxon>Holothuria</taxon>
    </lineage>
</organism>
<evidence type="ECO:0000313" key="10">
    <source>
        <dbReference type="EMBL" id="KAJ8026445.1"/>
    </source>
</evidence>
<dbReference type="GO" id="GO:0004312">
    <property type="term" value="F:fatty acid synthase activity"/>
    <property type="evidence" value="ECO:0007669"/>
    <property type="project" value="TreeGrafter"/>
</dbReference>